<feature type="chain" id="PRO_5046232934" description="Secreted protein" evidence="1">
    <location>
        <begin position="26"/>
        <end position="102"/>
    </location>
</feature>
<gene>
    <name evidence="2" type="ORF">POL72_18195</name>
</gene>
<feature type="signal peptide" evidence="1">
    <location>
        <begin position="1"/>
        <end position="25"/>
    </location>
</feature>
<accession>A0ABT5BZT9</accession>
<evidence type="ECO:0000313" key="3">
    <source>
        <dbReference type="Proteomes" id="UP001217485"/>
    </source>
</evidence>
<reference evidence="2 3" key="1">
    <citation type="submission" date="2023-01" db="EMBL/GenBank/DDBJ databases">
        <title>Minimal conservation of predation-associated metabolite biosynthetic gene clusters underscores biosynthetic potential of Myxococcota including descriptions for ten novel species: Archangium lansinium sp. nov., Myxococcus landrumus sp. nov., Nannocystis bai.</title>
        <authorList>
            <person name="Ahearne A."/>
            <person name="Stevens C."/>
            <person name="Dowd S."/>
        </authorList>
    </citation>
    <scope>NUCLEOTIDE SEQUENCE [LARGE SCALE GENOMIC DNA]</scope>
    <source>
        <strain evidence="2 3">WIWO2</strain>
    </source>
</reference>
<sequence length="102" mass="10265">MKTIRFALCSLPLMLAAFAVPAISAAETGPSSATSAVQLESTTAVATPAELGGPVDDASADVTDADDASLMSTVARSDRPNAPGLKLCCGTAGDYGVICWRC</sequence>
<keyword evidence="1" id="KW-0732">Signal</keyword>
<evidence type="ECO:0000313" key="2">
    <source>
        <dbReference type="EMBL" id="MDC0679681.1"/>
    </source>
</evidence>
<protein>
    <recommendedName>
        <fullName evidence="4">Secreted protein</fullName>
    </recommendedName>
</protein>
<keyword evidence="3" id="KW-1185">Reference proteome</keyword>
<dbReference type="EMBL" id="JAQNDK010000002">
    <property type="protein sequence ID" value="MDC0679681.1"/>
    <property type="molecule type" value="Genomic_DNA"/>
</dbReference>
<dbReference type="RefSeq" id="WP_272096681.1">
    <property type="nucleotide sequence ID" value="NZ_JAQNDK010000002.1"/>
</dbReference>
<dbReference type="Proteomes" id="UP001217485">
    <property type="component" value="Unassembled WGS sequence"/>
</dbReference>
<evidence type="ECO:0008006" key="4">
    <source>
        <dbReference type="Google" id="ProtNLM"/>
    </source>
</evidence>
<comment type="caution">
    <text evidence="2">The sequence shown here is derived from an EMBL/GenBank/DDBJ whole genome shotgun (WGS) entry which is preliminary data.</text>
</comment>
<organism evidence="2 3">
    <name type="scientific">Sorangium atrum</name>
    <dbReference type="NCBI Taxonomy" id="2995308"/>
    <lineage>
        <taxon>Bacteria</taxon>
        <taxon>Pseudomonadati</taxon>
        <taxon>Myxococcota</taxon>
        <taxon>Polyangia</taxon>
        <taxon>Polyangiales</taxon>
        <taxon>Polyangiaceae</taxon>
        <taxon>Sorangium</taxon>
    </lineage>
</organism>
<evidence type="ECO:0000256" key="1">
    <source>
        <dbReference type="SAM" id="SignalP"/>
    </source>
</evidence>
<name>A0ABT5BZT9_9BACT</name>
<proteinExistence type="predicted"/>